<sequence length="266" mass="30246">MSQEQNKENVFISVVIPAYNEEGRIGKTLQAVDSYLSKKPWISEILVVSDGATDGTVGIVEGYQKLTKRLRVIANQENHGKGYVVRQGMVEAKGALRLFTDADNATPIEELDKLLPWINLEKDHQSNILNYVGGYDVVIGSIGLKDSAVERSEQISRVLAGKMANMLIQILILPGIHDTQRGFKLFTEEAAQRIFPLLRIDRWGFDMEALALARKFKFKIREVGVHWIHDPESKVKASAYFKTLLELFKIRMWLWLGVYKKNKTEL</sequence>
<evidence type="ECO:0000256" key="2">
    <source>
        <dbReference type="ARBA" id="ARBA00004922"/>
    </source>
</evidence>
<evidence type="ECO:0000256" key="1">
    <source>
        <dbReference type="ARBA" id="ARBA00004389"/>
    </source>
</evidence>
<reference evidence="14 15" key="1">
    <citation type="journal article" date="2016" name="Nat. Commun.">
        <title>Thousands of microbial genomes shed light on interconnected biogeochemical processes in an aquifer system.</title>
        <authorList>
            <person name="Anantharaman K."/>
            <person name="Brown C.T."/>
            <person name="Hug L.A."/>
            <person name="Sharon I."/>
            <person name="Castelle C.J."/>
            <person name="Probst A.J."/>
            <person name="Thomas B.C."/>
            <person name="Singh A."/>
            <person name="Wilkins M.J."/>
            <person name="Karaoz U."/>
            <person name="Brodie E.L."/>
            <person name="Williams K.H."/>
            <person name="Hubbard S.S."/>
            <person name="Banfield J.F."/>
        </authorList>
    </citation>
    <scope>NUCLEOTIDE SEQUENCE [LARGE SCALE GENOMIC DNA]</scope>
</reference>
<evidence type="ECO:0000256" key="7">
    <source>
        <dbReference type="ARBA" id="ARBA00022692"/>
    </source>
</evidence>
<keyword evidence="10" id="KW-1133">Transmembrane helix</keyword>
<comment type="catalytic activity">
    <reaction evidence="12">
        <text>a di-trans,poly-cis-dolichyl phosphate + UDP-alpha-D-glucose = a di-trans,poly-cis-dolichyl beta-D-glucosyl phosphate + UDP</text>
        <dbReference type="Rhea" id="RHEA:15401"/>
        <dbReference type="Rhea" id="RHEA-COMP:19498"/>
        <dbReference type="Rhea" id="RHEA-COMP:19502"/>
        <dbReference type="ChEBI" id="CHEBI:57525"/>
        <dbReference type="ChEBI" id="CHEBI:57683"/>
        <dbReference type="ChEBI" id="CHEBI:58223"/>
        <dbReference type="ChEBI" id="CHEBI:58885"/>
        <dbReference type="EC" id="2.4.1.117"/>
    </reaction>
    <physiologicalReaction direction="left-to-right" evidence="12">
        <dbReference type="Rhea" id="RHEA:15402"/>
    </physiologicalReaction>
</comment>
<evidence type="ECO:0000256" key="5">
    <source>
        <dbReference type="ARBA" id="ARBA00022676"/>
    </source>
</evidence>
<protein>
    <recommendedName>
        <fullName evidence="4">dolichyl-phosphate beta-glucosyltransferase</fullName>
        <ecNumber evidence="4">2.4.1.117</ecNumber>
    </recommendedName>
</protein>
<keyword evidence="9" id="KW-0735">Signal-anchor</keyword>
<dbReference type="InterPro" id="IPR029044">
    <property type="entry name" value="Nucleotide-diphossugar_trans"/>
</dbReference>
<dbReference type="GO" id="GO:0006487">
    <property type="term" value="P:protein N-linked glycosylation"/>
    <property type="evidence" value="ECO:0007669"/>
    <property type="project" value="TreeGrafter"/>
</dbReference>
<dbReference type="PANTHER" id="PTHR10859:SF91">
    <property type="entry name" value="DOLICHYL-PHOSPHATE BETA-GLUCOSYLTRANSFERASE"/>
    <property type="match status" value="1"/>
</dbReference>
<evidence type="ECO:0000259" key="13">
    <source>
        <dbReference type="Pfam" id="PF00535"/>
    </source>
</evidence>
<gene>
    <name evidence="14" type="ORF">A2828_03235</name>
</gene>
<evidence type="ECO:0000256" key="9">
    <source>
        <dbReference type="ARBA" id="ARBA00022968"/>
    </source>
</evidence>
<name>A0A1G2PEN4_9BACT</name>
<keyword evidence="6" id="KW-0808">Transferase</keyword>
<dbReference type="Proteomes" id="UP000178869">
    <property type="component" value="Unassembled WGS sequence"/>
</dbReference>
<dbReference type="GO" id="GO:0004581">
    <property type="term" value="F:dolichyl-phosphate beta-glucosyltransferase activity"/>
    <property type="evidence" value="ECO:0007669"/>
    <property type="project" value="UniProtKB-EC"/>
</dbReference>
<keyword evidence="8" id="KW-0256">Endoplasmic reticulum</keyword>
<dbReference type="Pfam" id="PF00535">
    <property type="entry name" value="Glycos_transf_2"/>
    <property type="match status" value="1"/>
</dbReference>
<evidence type="ECO:0000256" key="10">
    <source>
        <dbReference type="ARBA" id="ARBA00022989"/>
    </source>
</evidence>
<comment type="similarity">
    <text evidence="3">Belongs to the glycosyltransferase 2 family.</text>
</comment>
<comment type="caution">
    <text evidence="14">The sequence shown here is derived from an EMBL/GenBank/DDBJ whole genome shotgun (WGS) entry which is preliminary data.</text>
</comment>
<dbReference type="CDD" id="cd04188">
    <property type="entry name" value="DPG_synthase"/>
    <property type="match status" value="1"/>
</dbReference>
<accession>A0A1G2PEN4</accession>
<dbReference type="PANTHER" id="PTHR10859">
    <property type="entry name" value="GLYCOSYL TRANSFERASE"/>
    <property type="match status" value="1"/>
</dbReference>
<feature type="domain" description="Glycosyltransferase 2-like" evidence="13">
    <location>
        <begin position="13"/>
        <end position="121"/>
    </location>
</feature>
<evidence type="ECO:0000256" key="8">
    <source>
        <dbReference type="ARBA" id="ARBA00022824"/>
    </source>
</evidence>
<dbReference type="SUPFAM" id="SSF53448">
    <property type="entry name" value="Nucleotide-diphospho-sugar transferases"/>
    <property type="match status" value="1"/>
</dbReference>
<comment type="subcellular location">
    <subcellularLocation>
        <location evidence="1">Endoplasmic reticulum membrane</location>
        <topology evidence="1">Single-pass membrane protein</topology>
    </subcellularLocation>
</comment>
<dbReference type="InterPro" id="IPR035518">
    <property type="entry name" value="DPG_synthase"/>
</dbReference>
<evidence type="ECO:0000256" key="12">
    <source>
        <dbReference type="ARBA" id="ARBA00045097"/>
    </source>
</evidence>
<dbReference type="Gene3D" id="3.90.550.10">
    <property type="entry name" value="Spore Coat Polysaccharide Biosynthesis Protein SpsA, Chain A"/>
    <property type="match status" value="1"/>
</dbReference>
<dbReference type="InterPro" id="IPR001173">
    <property type="entry name" value="Glyco_trans_2-like"/>
</dbReference>
<evidence type="ECO:0000256" key="11">
    <source>
        <dbReference type="ARBA" id="ARBA00023136"/>
    </source>
</evidence>
<evidence type="ECO:0000256" key="6">
    <source>
        <dbReference type="ARBA" id="ARBA00022679"/>
    </source>
</evidence>
<keyword evidence="5" id="KW-0328">Glycosyltransferase</keyword>
<evidence type="ECO:0000313" key="15">
    <source>
        <dbReference type="Proteomes" id="UP000178869"/>
    </source>
</evidence>
<dbReference type="EMBL" id="MHSR01000019">
    <property type="protein sequence ID" value="OHA46199.1"/>
    <property type="molecule type" value="Genomic_DNA"/>
</dbReference>
<organism evidence="14 15">
    <name type="scientific">Candidatus Terrybacteria bacterium RIFCSPHIGHO2_01_FULL_43_35</name>
    <dbReference type="NCBI Taxonomy" id="1802361"/>
    <lineage>
        <taxon>Bacteria</taxon>
        <taxon>Candidatus Terryibacteriota</taxon>
    </lineage>
</organism>
<keyword evidence="7" id="KW-0812">Transmembrane</keyword>
<dbReference type="AlphaFoldDB" id="A0A1G2PEN4"/>
<proteinExistence type="inferred from homology"/>
<keyword evidence="11" id="KW-0472">Membrane</keyword>
<evidence type="ECO:0000256" key="4">
    <source>
        <dbReference type="ARBA" id="ARBA00012583"/>
    </source>
</evidence>
<evidence type="ECO:0000256" key="3">
    <source>
        <dbReference type="ARBA" id="ARBA00006739"/>
    </source>
</evidence>
<comment type="pathway">
    <text evidence="2">Protein modification; protein glycosylation.</text>
</comment>
<evidence type="ECO:0000313" key="14">
    <source>
        <dbReference type="EMBL" id="OHA46199.1"/>
    </source>
</evidence>
<dbReference type="EC" id="2.4.1.117" evidence="4"/>